<name>A0AAX6HXR8_IRIPA</name>
<reference evidence="2" key="2">
    <citation type="submission" date="2023-04" db="EMBL/GenBank/DDBJ databases">
        <authorList>
            <person name="Bruccoleri R.E."/>
            <person name="Oakeley E.J."/>
            <person name="Faust A.-M."/>
            <person name="Dessus-Babus S."/>
            <person name="Altorfer M."/>
            <person name="Burckhardt D."/>
            <person name="Oertli M."/>
            <person name="Naumann U."/>
            <person name="Petersen F."/>
            <person name="Wong J."/>
        </authorList>
    </citation>
    <scope>NUCLEOTIDE SEQUENCE</scope>
    <source>
        <strain evidence="2">GSM-AAB239-AS_SAM_17_03QT</strain>
        <tissue evidence="2">Leaf</tissue>
    </source>
</reference>
<dbReference type="Proteomes" id="UP001140949">
    <property type="component" value="Unassembled WGS sequence"/>
</dbReference>
<keyword evidence="3" id="KW-1185">Reference proteome</keyword>
<evidence type="ECO:0000256" key="1">
    <source>
        <dbReference type="SAM" id="Phobius"/>
    </source>
</evidence>
<keyword evidence="1" id="KW-0812">Transmembrane</keyword>
<dbReference type="AlphaFoldDB" id="A0AAX6HXR8"/>
<organism evidence="2 3">
    <name type="scientific">Iris pallida</name>
    <name type="common">Sweet iris</name>
    <dbReference type="NCBI Taxonomy" id="29817"/>
    <lineage>
        <taxon>Eukaryota</taxon>
        <taxon>Viridiplantae</taxon>
        <taxon>Streptophyta</taxon>
        <taxon>Embryophyta</taxon>
        <taxon>Tracheophyta</taxon>
        <taxon>Spermatophyta</taxon>
        <taxon>Magnoliopsida</taxon>
        <taxon>Liliopsida</taxon>
        <taxon>Asparagales</taxon>
        <taxon>Iridaceae</taxon>
        <taxon>Iridoideae</taxon>
        <taxon>Irideae</taxon>
        <taxon>Iris</taxon>
    </lineage>
</organism>
<dbReference type="EMBL" id="JANAVB010006198">
    <property type="protein sequence ID" value="KAJ6845588.1"/>
    <property type="molecule type" value="Genomic_DNA"/>
</dbReference>
<sequence length="64" mass="7309">MAMRKFYSLLETGYISLVADGNKPLRSSELIIVIFVLGQFYFWFCFDFETIGLIIVGGTFGESR</sequence>
<evidence type="ECO:0000313" key="3">
    <source>
        <dbReference type="Proteomes" id="UP001140949"/>
    </source>
</evidence>
<keyword evidence="1" id="KW-0472">Membrane</keyword>
<gene>
    <name evidence="2" type="ORF">M6B38_287760</name>
</gene>
<comment type="caution">
    <text evidence="2">The sequence shown here is derived from an EMBL/GenBank/DDBJ whole genome shotgun (WGS) entry which is preliminary data.</text>
</comment>
<keyword evidence="1" id="KW-1133">Transmembrane helix</keyword>
<protein>
    <submittedName>
        <fullName evidence="2">Uncharacterized protein</fullName>
    </submittedName>
</protein>
<reference evidence="2" key="1">
    <citation type="journal article" date="2023" name="GigaByte">
        <title>Genome assembly of the bearded iris, Iris pallida Lam.</title>
        <authorList>
            <person name="Bruccoleri R.E."/>
            <person name="Oakeley E.J."/>
            <person name="Faust A.M.E."/>
            <person name="Altorfer M."/>
            <person name="Dessus-Babus S."/>
            <person name="Burckhardt D."/>
            <person name="Oertli M."/>
            <person name="Naumann U."/>
            <person name="Petersen F."/>
            <person name="Wong J."/>
        </authorList>
    </citation>
    <scope>NUCLEOTIDE SEQUENCE</scope>
    <source>
        <strain evidence="2">GSM-AAB239-AS_SAM_17_03QT</strain>
    </source>
</reference>
<accession>A0AAX6HXR8</accession>
<evidence type="ECO:0000313" key="2">
    <source>
        <dbReference type="EMBL" id="KAJ6845588.1"/>
    </source>
</evidence>
<feature type="transmembrane region" description="Helical" evidence="1">
    <location>
        <begin position="30"/>
        <end position="56"/>
    </location>
</feature>
<proteinExistence type="predicted"/>